<evidence type="ECO:0008006" key="3">
    <source>
        <dbReference type="Google" id="ProtNLM"/>
    </source>
</evidence>
<dbReference type="Proteomes" id="UP000308508">
    <property type="component" value="Unassembled WGS sequence"/>
</dbReference>
<dbReference type="EMBL" id="SROY01000001">
    <property type="protein sequence ID" value="TLX22735.1"/>
    <property type="molecule type" value="Genomic_DNA"/>
</dbReference>
<accession>A0A5R9PGX2</accession>
<keyword evidence="2" id="KW-1185">Reference proteome</keyword>
<evidence type="ECO:0000313" key="2">
    <source>
        <dbReference type="Proteomes" id="UP000308508"/>
    </source>
</evidence>
<name>A0A5R9PGX2_9GAMM</name>
<evidence type="ECO:0000313" key="1">
    <source>
        <dbReference type="EMBL" id="TLX22735.1"/>
    </source>
</evidence>
<organism evidence="1 2">
    <name type="scientific">Thermomonas fusca</name>
    <dbReference type="NCBI Taxonomy" id="215690"/>
    <lineage>
        <taxon>Bacteria</taxon>
        <taxon>Pseudomonadati</taxon>
        <taxon>Pseudomonadota</taxon>
        <taxon>Gammaproteobacteria</taxon>
        <taxon>Lysobacterales</taxon>
        <taxon>Lysobacteraceae</taxon>
        <taxon>Thermomonas</taxon>
    </lineage>
</organism>
<dbReference type="RefSeq" id="WP_138346905.1">
    <property type="nucleotide sequence ID" value="NZ_SROY01000001.1"/>
</dbReference>
<dbReference type="STRING" id="1123377.GCA_000423885_02030"/>
<reference evidence="1 2" key="1">
    <citation type="submission" date="2019-04" db="EMBL/GenBank/DDBJ databases">
        <authorList>
            <person name="Grouzdev D.S."/>
            <person name="Nazina T.N."/>
        </authorList>
    </citation>
    <scope>NUCLEOTIDE SEQUENCE [LARGE SCALE GENOMIC DNA]</scope>
    <source>
        <strain evidence="1 2">SHC 3-19</strain>
    </source>
</reference>
<proteinExistence type="predicted"/>
<protein>
    <recommendedName>
        <fullName evidence="3">GNAT family N-acetyltransferase</fullName>
    </recommendedName>
</protein>
<comment type="caution">
    <text evidence="1">The sequence shown here is derived from an EMBL/GenBank/DDBJ whole genome shotgun (WGS) entry which is preliminary data.</text>
</comment>
<sequence length="179" mass="20185">MTVSFVPAWKQVTPALAQELAAFWREHKAIGNDAEMARRAQQAVCVARDEAGALCGVGTAVVKVLPRLRQPTYYYRQFFARSLRGRQQELAFFQRCKQLLQDYNSKLPRPEALGMLLEIENAKIATVYRRAVEPGFDAVFIGYSQRGLPLRVSYFDNASLLPMMPTGGRQWGRAAEASR</sequence>
<dbReference type="AlphaFoldDB" id="A0A5R9PGX2"/>
<gene>
    <name evidence="1" type="ORF">E5S66_01520</name>
</gene>